<dbReference type="SUPFAM" id="SSF48403">
    <property type="entry name" value="Ankyrin repeat"/>
    <property type="match status" value="1"/>
</dbReference>
<dbReference type="InterPro" id="IPR002110">
    <property type="entry name" value="Ankyrin_rpt"/>
</dbReference>
<organism evidence="2">
    <name type="scientific">Arcella intermedia</name>
    <dbReference type="NCBI Taxonomy" id="1963864"/>
    <lineage>
        <taxon>Eukaryota</taxon>
        <taxon>Amoebozoa</taxon>
        <taxon>Tubulinea</taxon>
        <taxon>Elardia</taxon>
        <taxon>Arcellinida</taxon>
        <taxon>Sphaerothecina</taxon>
        <taxon>Arcellidae</taxon>
        <taxon>Arcella</taxon>
    </lineage>
</organism>
<proteinExistence type="predicted"/>
<accession>A0A6B2LR69</accession>
<protein>
    <submittedName>
        <fullName evidence="2">Uncharacterized protein</fullName>
    </submittedName>
</protein>
<dbReference type="InterPro" id="IPR036770">
    <property type="entry name" value="Ankyrin_rpt-contain_sf"/>
</dbReference>
<dbReference type="Pfam" id="PF12796">
    <property type="entry name" value="Ank_2"/>
    <property type="match status" value="1"/>
</dbReference>
<dbReference type="Gene3D" id="1.25.40.20">
    <property type="entry name" value="Ankyrin repeat-containing domain"/>
    <property type="match status" value="1"/>
</dbReference>
<dbReference type="PROSITE" id="PS50088">
    <property type="entry name" value="ANK_REPEAT"/>
    <property type="match status" value="1"/>
</dbReference>
<dbReference type="AlphaFoldDB" id="A0A6B2LR69"/>
<dbReference type="EMBL" id="GIBP01010212">
    <property type="protein sequence ID" value="NDV39181.1"/>
    <property type="molecule type" value="Transcribed_RNA"/>
</dbReference>
<reference evidence="2" key="1">
    <citation type="journal article" date="2020" name="J. Eukaryot. Microbiol.">
        <title>De novo Sequencing, Assembly and Annotation of the Transcriptome for the Free-Living Testate Amoeba Arcella intermedia.</title>
        <authorList>
            <person name="Ribeiro G.M."/>
            <person name="Porfirio-Sousa A.L."/>
            <person name="Maurer-Alcala X.X."/>
            <person name="Katz L.A."/>
            <person name="Lahr D.J.G."/>
        </authorList>
    </citation>
    <scope>NUCLEOTIDE SEQUENCE</scope>
</reference>
<evidence type="ECO:0000313" key="2">
    <source>
        <dbReference type="EMBL" id="NDV39181.1"/>
    </source>
</evidence>
<dbReference type="PROSITE" id="PS50297">
    <property type="entry name" value="ANK_REP_REGION"/>
    <property type="match status" value="1"/>
</dbReference>
<keyword evidence="1" id="KW-0040">ANK repeat</keyword>
<feature type="repeat" description="ANK" evidence="1">
    <location>
        <begin position="80"/>
        <end position="112"/>
    </location>
</feature>
<dbReference type="PANTHER" id="PTHR24118">
    <property type="entry name" value="POTE ANKYRIN DOMAIN"/>
    <property type="match status" value="1"/>
</dbReference>
<evidence type="ECO:0000256" key="1">
    <source>
        <dbReference type="PROSITE-ProRule" id="PRU00023"/>
    </source>
</evidence>
<dbReference type="SMART" id="SM00248">
    <property type="entry name" value="ANK"/>
    <property type="match status" value="3"/>
</dbReference>
<dbReference type="PANTHER" id="PTHR24118:SF99">
    <property type="entry name" value="POTE ANKYRIN DOMAIN FAMILY MEMBER 3C-RELATED"/>
    <property type="match status" value="1"/>
</dbReference>
<name>A0A6B2LR69_9EUKA</name>
<sequence length="131" mass="14752">MKILLGVLPKDFDVLKIDGLLHYSCLSDNLELVELLIKREPKLVFSTASDGKLAIHWVARDGNTQILNLLLETIHLVDENGWTPLHYAAANNRVEAVQFLLSKGAKPDVPDKRGHTPQYYAKQKDWIIPGL</sequence>